<evidence type="ECO:0000313" key="3">
    <source>
        <dbReference type="Proteomes" id="UP000002531"/>
    </source>
</evidence>
<feature type="compositionally biased region" description="Basic and acidic residues" evidence="1">
    <location>
        <begin position="115"/>
        <end position="124"/>
    </location>
</feature>
<dbReference type="KEGG" id="nwi:Nwi_1760"/>
<feature type="region of interest" description="Disordered" evidence="1">
    <location>
        <begin position="115"/>
        <end position="163"/>
    </location>
</feature>
<dbReference type="HOGENOM" id="CLU_110455_4_0_5"/>
<keyword evidence="2" id="KW-0830">Ubiquinone</keyword>
<dbReference type="eggNOG" id="COG3761">
    <property type="taxonomic scope" value="Bacteria"/>
</dbReference>
<accession>Q3SRS0</accession>
<dbReference type="GO" id="GO:0006979">
    <property type="term" value="P:response to oxidative stress"/>
    <property type="evidence" value="ECO:0007669"/>
    <property type="project" value="TreeGrafter"/>
</dbReference>
<dbReference type="Pfam" id="PF05071">
    <property type="entry name" value="NDUFA12"/>
    <property type="match status" value="1"/>
</dbReference>
<sequence length="163" mass="18683">MSSNRNRMIIARALAGVRDTPCDGFPAMKQFFLKLFTWWNGQTFGTQLWTARFGELVGRDSEGNCYYRTRGGRIDPALGFERRWVIYNGYTEATHIPPEWHGWIHHVVDVPPTKEDYQPREWQKPHVPNMTGTPAAYRPSGSTLASGRRPKATGDYQPWTPGQ</sequence>
<reference evidence="2 3" key="1">
    <citation type="journal article" date="2006" name="Appl. Environ. Microbiol.">
        <title>Genome sequence of the chemolithoautotrophic nitrite-oxidizing bacterium Nitrobacter winogradskyi Nb-255.</title>
        <authorList>
            <person name="Starkenburg S.R."/>
            <person name="Chain P.S."/>
            <person name="Sayavedra-Soto L.A."/>
            <person name="Hauser L."/>
            <person name="Land M.L."/>
            <person name="Larimer F.W."/>
            <person name="Malfatti S.A."/>
            <person name="Klotz M.G."/>
            <person name="Bottomley P.J."/>
            <person name="Arp D.J."/>
            <person name="Hickey W.J."/>
        </authorList>
    </citation>
    <scope>NUCLEOTIDE SEQUENCE [LARGE SCALE GENOMIC DNA]</scope>
    <source>
        <strain evidence="3">ATCC 25391 / DSM 10237 / CIP 104748 / NCIMB 11846 / Nb-255</strain>
    </source>
</reference>
<gene>
    <name evidence="2" type="ordered locus">Nwi_1760</name>
</gene>
<dbReference type="AlphaFoldDB" id="Q3SRS0"/>
<evidence type="ECO:0000256" key="1">
    <source>
        <dbReference type="SAM" id="MobiDB-lite"/>
    </source>
</evidence>
<dbReference type="STRING" id="323098.Nwi_1760"/>
<keyword evidence="3" id="KW-1185">Reference proteome</keyword>
<dbReference type="GO" id="GO:0045271">
    <property type="term" value="C:respiratory chain complex I"/>
    <property type="evidence" value="ECO:0007669"/>
    <property type="project" value="InterPro"/>
</dbReference>
<proteinExistence type="predicted"/>
<organism evidence="2 3">
    <name type="scientific">Nitrobacter winogradskyi (strain ATCC 25391 / DSM 10237 / CIP 104748 / NCIMB 11846 / Nb-255)</name>
    <dbReference type="NCBI Taxonomy" id="323098"/>
    <lineage>
        <taxon>Bacteria</taxon>
        <taxon>Pseudomonadati</taxon>
        <taxon>Pseudomonadota</taxon>
        <taxon>Alphaproteobacteria</taxon>
        <taxon>Hyphomicrobiales</taxon>
        <taxon>Nitrobacteraceae</taxon>
        <taxon>Nitrobacter</taxon>
    </lineage>
</organism>
<dbReference type="EMBL" id="CP000115">
    <property type="protein sequence ID" value="ABA05021.1"/>
    <property type="molecule type" value="Genomic_DNA"/>
</dbReference>
<dbReference type="NCBIfam" id="NF006040">
    <property type="entry name" value="PRK08183.1"/>
    <property type="match status" value="1"/>
</dbReference>
<dbReference type="Proteomes" id="UP000002531">
    <property type="component" value="Chromosome"/>
</dbReference>
<dbReference type="PANTHER" id="PTHR12910:SF2">
    <property type="entry name" value="NADH DEHYDROGENASE [UBIQUINONE] 1 ALPHA SUBCOMPLEX SUBUNIT 12"/>
    <property type="match status" value="1"/>
</dbReference>
<dbReference type="PANTHER" id="PTHR12910">
    <property type="entry name" value="NADH-UBIQUINONE OXIDOREDUCTASE SUBUNIT B17.2"/>
    <property type="match status" value="1"/>
</dbReference>
<evidence type="ECO:0000313" key="2">
    <source>
        <dbReference type="EMBL" id="ABA05021.1"/>
    </source>
</evidence>
<protein>
    <submittedName>
        <fullName evidence="2">NADH-ubiquinone oxidoreductase 17.2 kD subunit</fullName>
    </submittedName>
</protein>
<dbReference type="InterPro" id="IPR007763">
    <property type="entry name" value="NDUFA12"/>
</dbReference>
<name>Q3SRS0_NITWN</name>